<sequence length="60" mass="7582">MITHHNFYITDRRTKKTKEFVWLLPIDFLRVLCEIRCICDYHIIINMLEIEQHLFIERRY</sequence>
<reference evidence="1" key="2">
    <citation type="submission" date="2022-08" db="EMBL/GenBank/DDBJ databases">
        <authorList>
            <person name="Poehlein A."/>
            <person name="Guzman J."/>
            <person name="Daniel R."/>
            <person name="Vilcinskas A."/>
        </authorList>
    </citation>
    <scope>NUCLEOTIDE SEQUENCE</scope>
    <source>
        <strain evidence="1">G314FT</strain>
    </source>
</reference>
<name>A0ABY5NZC0_9ENTE</name>
<evidence type="ECO:0000313" key="2">
    <source>
        <dbReference type="Proteomes" id="UP001058273"/>
    </source>
</evidence>
<proteinExistence type="predicted"/>
<protein>
    <submittedName>
        <fullName evidence="1">Uncharacterized protein</fullName>
    </submittedName>
</protein>
<reference evidence="1" key="1">
    <citation type="submission" date="2022-08" db="EMBL/GenBank/DDBJ databases">
        <title>Genome sequence of Vagococcus luciliae DSM 112651.</title>
        <authorList>
            <person name="Juan G."/>
            <person name="Anja P."/>
            <person name="Rolf D."/>
            <person name="Kampfer P."/>
            <person name="Vilcinskas A."/>
        </authorList>
    </citation>
    <scope>NUCLEOTIDE SEQUENCE</scope>
    <source>
        <strain evidence="1">G314FT</strain>
    </source>
</reference>
<organism evidence="1 2">
    <name type="scientific">Vagococcus luciliae</name>
    <dbReference type="NCBI Taxonomy" id="2920380"/>
    <lineage>
        <taxon>Bacteria</taxon>
        <taxon>Bacillati</taxon>
        <taxon>Bacillota</taxon>
        <taxon>Bacilli</taxon>
        <taxon>Lactobacillales</taxon>
        <taxon>Enterococcaceae</taxon>
        <taxon>Vagococcus</taxon>
    </lineage>
</organism>
<accession>A0ABY5NZC0</accession>
<evidence type="ECO:0000313" key="1">
    <source>
        <dbReference type="EMBL" id="UUV98848.1"/>
    </source>
</evidence>
<dbReference type="EMBL" id="CP102451">
    <property type="protein sequence ID" value="UUV98848.1"/>
    <property type="molecule type" value="Genomic_DNA"/>
</dbReference>
<dbReference type="Proteomes" id="UP001058273">
    <property type="component" value="Chromosome"/>
</dbReference>
<keyword evidence="2" id="KW-1185">Reference proteome</keyword>
<gene>
    <name evidence="1" type="ORF">G314FT_10020</name>
</gene>